<feature type="non-terminal residue" evidence="4">
    <location>
        <position position="1"/>
    </location>
</feature>
<dbReference type="PROSITE" id="PS50026">
    <property type="entry name" value="EGF_3"/>
    <property type="match status" value="1"/>
</dbReference>
<feature type="domain" description="EGF-like" evidence="3">
    <location>
        <begin position="94"/>
        <end position="132"/>
    </location>
</feature>
<dbReference type="InterPro" id="IPR000742">
    <property type="entry name" value="EGF"/>
</dbReference>
<protein>
    <recommendedName>
        <fullName evidence="3">EGF-like domain-containing protein</fullName>
    </recommendedName>
</protein>
<comment type="caution">
    <text evidence="1">Lacks conserved residue(s) required for the propagation of feature annotation.</text>
</comment>
<name>A0ABN8NQT8_9CNID</name>
<comment type="caution">
    <text evidence="4">The sequence shown here is derived from an EMBL/GenBank/DDBJ whole genome shotgun (WGS) entry which is preliminary data.</text>
</comment>
<evidence type="ECO:0000259" key="3">
    <source>
        <dbReference type="PROSITE" id="PS50026"/>
    </source>
</evidence>
<dbReference type="Proteomes" id="UP001159405">
    <property type="component" value="Unassembled WGS sequence"/>
</dbReference>
<evidence type="ECO:0000256" key="1">
    <source>
        <dbReference type="PROSITE-ProRule" id="PRU00076"/>
    </source>
</evidence>
<evidence type="ECO:0000313" key="5">
    <source>
        <dbReference type="Proteomes" id="UP001159405"/>
    </source>
</evidence>
<dbReference type="InterPro" id="IPR036056">
    <property type="entry name" value="Fibrinogen-like_C"/>
</dbReference>
<dbReference type="PROSITE" id="PS00022">
    <property type="entry name" value="EGF_1"/>
    <property type="match status" value="1"/>
</dbReference>
<dbReference type="SUPFAM" id="SSF56496">
    <property type="entry name" value="Fibrinogen C-terminal domain-like"/>
    <property type="match status" value="1"/>
</dbReference>
<proteinExistence type="predicted"/>
<dbReference type="InterPro" id="IPR002181">
    <property type="entry name" value="Fibrinogen_a/b/g_C_dom"/>
</dbReference>
<evidence type="ECO:0000256" key="2">
    <source>
        <dbReference type="SAM" id="MobiDB-lite"/>
    </source>
</evidence>
<reference evidence="4 5" key="1">
    <citation type="submission" date="2022-05" db="EMBL/GenBank/DDBJ databases">
        <authorList>
            <consortium name="Genoscope - CEA"/>
            <person name="William W."/>
        </authorList>
    </citation>
    <scope>NUCLEOTIDE SEQUENCE [LARGE SCALE GENOMIC DNA]</scope>
</reference>
<dbReference type="InterPro" id="IPR014716">
    <property type="entry name" value="Fibrinogen_a/b/g_C_1"/>
</dbReference>
<keyword evidence="1" id="KW-0245">EGF-like domain</keyword>
<dbReference type="Gene3D" id="2.10.25.10">
    <property type="entry name" value="Laminin"/>
    <property type="match status" value="1"/>
</dbReference>
<dbReference type="SMART" id="SM00181">
    <property type="entry name" value="EGF"/>
    <property type="match status" value="1"/>
</dbReference>
<dbReference type="SUPFAM" id="SSF57196">
    <property type="entry name" value="EGF/Laminin"/>
    <property type="match status" value="1"/>
</dbReference>
<accession>A0ABN8NQT8</accession>
<keyword evidence="1" id="KW-1015">Disulfide bond</keyword>
<dbReference type="PROSITE" id="PS01186">
    <property type="entry name" value="EGF_2"/>
    <property type="match status" value="1"/>
</dbReference>
<dbReference type="Pfam" id="PF00008">
    <property type="entry name" value="EGF"/>
    <property type="match status" value="1"/>
</dbReference>
<dbReference type="NCBIfam" id="NF040941">
    <property type="entry name" value="GGGWT_bact"/>
    <property type="match status" value="1"/>
</dbReference>
<keyword evidence="5" id="KW-1185">Reference proteome</keyword>
<dbReference type="CDD" id="cd00054">
    <property type="entry name" value="EGF_CA"/>
    <property type="match status" value="1"/>
</dbReference>
<feature type="disulfide bond" evidence="1">
    <location>
        <begin position="103"/>
        <end position="120"/>
    </location>
</feature>
<feature type="disulfide bond" evidence="1">
    <location>
        <begin position="122"/>
        <end position="131"/>
    </location>
</feature>
<sequence>QILNRDRHEQVHYGNFKGFLNYALNISNVLASFNVKNFAECSLECIISASCYSFNIAIWPLRKSNRFVCRLLASDKYNDSSSFVASQEFHHYAIVSPCESSPCKNNGRCVSLYKKNSYVCLCRDGFFGIYCEQVINDCSDAPQTSGVYIILNHGLEAFPVYCDQTNDDGGWTMIFKAVKGVTVPLVGDLWNSSSSQSENTMAALDTTTTHHAHYKNRIVQEWETFNPAQVRVVLYENGNEVLFLKFSANGTNRFNWFSQANLISSPWNDLKRATNLRHFDIIGSHSRSFEISASYGGCDHDFGWLSITAADCSWETRVVKPAPQYSKQTYKTNAKDYGKKIRGFDRKPVVSPRSKLAP</sequence>
<dbReference type="Pfam" id="PF00147">
    <property type="entry name" value="Fibrinogen_C"/>
    <property type="match status" value="1"/>
</dbReference>
<dbReference type="Gene3D" id="3.90.215.10">
    <property type="entry name" value="Gamma Fibrinogen, chain A, domain 1"/>
    <property type="match status" value="1"/>
</dbReference>
<feature type="region of interest" description="Disordered" evidence="2">
    <location>
        <begin position="338"/>
        <end position="358"/>
    </location>
</feature>
<feature type="compositionally biased region" description="Basic and acidic residues" evidence="2">
    <location>
        <begin position="338"/>
        <end position="348"/>
    </location>
</feature>
<organism evidence="4 5">
    <name type="scientific">Porites lobata</name>
    <dbReference type="NCBI Taxonomy" id="104759"/>
    <lineage>
        <taxon>Eukaryota</taxon>
        <taxon>Metazoa</taxon>
        <taxon>Cnidaria</taxon>
        <taxon>Anthozoa</taxon>
        <taxon>Hexacorallia</taxon>
        <taxon>Scleractinia</taxon>
        <taxon>Fungiina</taxon>
        <taxon>Poritidae</taxon>
        <taxon>Porites</taxon>
    </lineage>
</organism>
<gene>
    <name evidence="4" type="ORF">PLOB_00026580</name>
</gene>
<evidence type="ECO:0000313" key="4">
    <source>
        <dbReference type="EMBL" id="CAH3118784.1"/>
    </source>
</evidence>
<dbReference type="EMBL" id="CALNXK010000032">
    <property type="protein sequence ID" value="CAH3118784.1"/>
    <property type="molecule type" value="Genomic_DNA"/>
</dbReference>